<dbReference type="PANTHER" id="PTHR15840:SF10">
    <property type="entry name" value="EKC_KEOPS COMPLEX SUBUNIT TPRKB"/>
    <property type="match status" value="1"/>
</dbReference>
<proteinExistence type="inferred from homology"/>
<evidence type="ECO:0000256" key="4">
    <source>
        <dbReference type="ARBA" id="ARBA00016009"/>
    </source>
</evidence>
<organism evidence="9 10">
    <name type="scientific">Sporothrix stenoceras</name>
    <dbReference type="NCBI Taxonomy" id="5173"/>
    <lineage>
        <taxon>Eukaryota</taxon>
        <taxon>Fungi</taxon>
        <taxon>Dikarya</taxon>
        <taxon>Ascomycota</taxon>
        <taxon>Pezizomycotina</taxon>
        <taxon>Sordariomycetes</taxon>
        <taxon>Sordariomycetidae</taxon>
        <taxon>Ophiostomatales</taxon>
        <taxon>Ophiostomataceae</taxon>
        <taxon>Sporothrix</taxon>
    </lineage>
</organism>
<sequence>MDLVDFSVAIEHLPPGYAVYAALFTDVANAAFLQSQLVARNADFEYALVDAATVVSRTHLLAAVYKAVLAHNSKALKTPNVHSETVLSLSPSLNIAEAYRRYGITAETHNVLVVKILLDGADPSPVWAHLAEHVQGTPVPLSDSATLAESTDLARVRKYYKLNGIPSLAGNEDTPAKRQEAEVLVLGAMALRGL</sequence>
<evidence type="ECO:0000313" key="9">
    <source>
        <dbReference type="EMBL" id="KAL1901088.1"/>
    </source>
</evidence>
<name>A0ABR3ZK41_9PEZI</name>
<dbReference type="Gene3D" id="3.30.2380.10">
    <property type="entry name" value="CGI121/TPRKB"/>
    <property type="match status" value="1"/>
</dbReference>
<dbReference type="InterPro" id="IPR013926">
    <property type="entry name" value="CGI121/TPRKB"/>
</dbReference>
<evidence type="ECO:0000256" key="7">
    <source>
        <dbReference type="ARBA" id="ARBA00025043"/>
    </source>
</evidence>
<evidence type="ECO:0000256" key="6">
    <source>
        <dbReference type="ARBA" id="ARBA00023242"/>
    </source>
</evidence>
<keyword evidence="6 8" id="KW-0539">Nucleus</keyword>
<evidence type="ECO:0000256" key="2">
    <source>
        <dbReference type="ARBA" id="ARBA00005546"/>
    </source>
</evidence>
<comment type="subcellular location">
    <subcellularLocation>
        <location evidence="1">Nucleus</location>
    </subcellularLocation>
</comment>
<dbReference type="InterPro" id="IPR036504">
    <property type="entry name" value="CGI121/TPRKB_sf"/>
</dbReference>
<evidence type="ECO:0000256" key="3">
    <source>
        <dbReference type="ARBA" id="ARBA00015316"/>
    </source>
</evidence>
<evidence type="ECO:0000256" key="5">
    <source>
        <dbReference type="ARBA" id="ARBA00022694"/>
    </source>
</evidence>
<dbReference type="PANTHER" id="PTHR15840">
    <property type="entry name" value="CGI-121 FAMILY MEMBER"/>
    <property type="match status" value="1"/>
</dbReference>
<reference evidence="9 10" key="1">
    <citation type="journal article" date="2024" name="IMA Fungus">
        <title>IMA Genome - F19 : A genome assembly and annotation guide to empower mycologists, including annotated draft genome sequences of Ceratocystis pirilliformis, Diaporthe australafricana, Fusarium ophioides, Paecilomyces lecythidis, and Sporothrix stenoceras.</title>
        <authorList>
            <person name="Aylward J."/>
            <person name="Wilson A.M."/>
            <person name="Visagie C.M."/>
            <person name="Spraker J."/>
            <person name="Barnes I."/>
            <person name="Buitendag C."/>
            <person name="Ceriani C."/>
            <person name="Del Mar Angel L."/>
            <person name="du Plessis D."/>
            <person name="Fuchs T."/>
            <person name="Gasser K."/>
            <person name="Kramer D."/>
            <person name="Li W."/>
            <person name="Munsamy K."/>
            <person name="Piso A."/>
            <person name="Price J.L."/>
            <person name="Sonnekus B."/>
            <person name="Thomas C."/>
            <person name="van der Nest A."/>
            <person name="van Dijk A."/>
            <person name="van Heerden A."/>
            <person name="van Vuuren N."/>
            <person name="Yilmaz N."/>
            <person name="Duong T.A."/>
            <person name="van der Merwe N.A."/>
            <person name="Wingfield M.J."/>
            <person name="Wingfield B.D."/>
        </authorList>
    </citation>
    <scope>NUCLEOTIDE SEQUENCE [LARGE SCALE GENOMIC DNA]</scope>
    <source>
        <strain evidence="9 10">CMW 5346</strain>
    </source>
</reference>
<dbReference type="EMBL" id="JAWCUI010000008">
    <property type="protein sequence ID" value="KAL1901088.1"/>
    <property type="molecule type" value="Genomic_DNA"/>
</dbReference>
<gene>
    <name evidence="9" type="ORF">Sste5346_002155</name>
</gene>
<evidence type="ECO:0000256" key="1">
    <source>
        <dbReference type="ARBA" id="ARBA00004123"/>
    </source>
</evidence>
<evidence type="ECO:0000256" key="8">
    <source>
        <dbReference type="RuleBase" id="RU004398"/>
    </source>
</evidence>
<comment type="caution">
    <text evidence="9">The sequence shown here is derived from an EMBL/GenBank/DDBJ whole genome shotgun (WGS) entry which is preliminary data.</text>
</comment>
<protein>
    <recommendedName>
        <fullName evidence="4">EKC/KEOPS complex subunit CGI121</fullName>
    </recommendedName>
    <alternativeName>
        <fullName evidence="3">EKC/KEOPS complex subunit cgi121</fullName>
    </alternativeName>
</protein>
<accession>A0ABR3ZK41</accession>
<dbReference type="Proteomes" id="UP001583186">
    <property type="component" value="Unassembled WGS sequence"/>
</dbReference>
<comment type="function">
    <text evidence="7">Component of the EKC/KEOPS complex that is required for the formation of a threonylcarbamoyl group on adenosine at position 37 (t(6)A37) in tRNAs that read codons beginning with adenine. The complex is probably involved in the transfer of the threonylcarbamoyl moiety of threonylcarbamoyl-AMP (TC-AMP) to the N6 group of A37. CGI121 acts as an allosteric effector that regulates the t(6)A activity of the complex. The EKC/KEOPS complex also promotes both telomere uncapping and telomere elongation. The complex is required for efficient recruitment of transcriptional coactivators. CGI121 is not required for tRNA modification.</text>
</comment>
<evidence type="ECO:0000313" key="10">
    <source>
        <dbReference type="Proteomes" id="UP001583186"/>
    </source>
</evidence>
<comment type="similarity">
    <text evidence="2 8">Belongs to the CGI121/TPRKB family.</text>
</comment>
<keyword evidence="5" id="KW-0819">tRNA processing</keyword>
<keyword evidence="10" id="KW-1185">Reference proteome</keyword>
<dbReference type="Pfam" id="PF08617">
    <property type="entry name" value="CGI-121"/>
    <property type="match status" value="1"/>
</dbReference>
<dbReference type="SUPFAM" id="SSF143870">
    <property type="entry name" value="PF0523-like"/>
    <property type="match status" value="1"/>
</dbReference>